<gene>
    <name evidence="1" type="ORF">RPERSI_LOCUS25845</name>
</gene>
<protein>
    <submittedName>
        <fullName evidence="1">6861_t:CDS:1</fullName>
    </submittedName>
</protein>
<dbReference type="Proteomes" id="UP000789920">
    <property type="component" value="Unassembled WGS sequence"/>
</dbReference>
<sequence>AKRNKESKEQEVERNKKPIEMRSEKKRGVEKNEELIEMRS</sequence>
<evidence type="ECO:0000313" key="1">
    <source>
        <dbReference type="EMBL" id="CAG8822613.1"/>
    </source>
</evidence>
<feature type="non-terminal residue" evidence="1">
    <location>
        <position position="1"/>
    </location>
</feature>
<dbReference type="EMBL" id="CAJVQC010086488">
    <property type="protein sequence ID" value="CAG8822613.1"/>
    <property type="molecule type" value="Genomic_DNA"/>
</dbReference>
<accession>A0ACA9S2Z2</accession>
<comment type="caution">
    <text evidence="1">The sequence shown here is derived from an EMBL/GenBank/DDBJ whole genome shotgun (WGS) entry which is preliminary data.</text>
</comment>
<keyword evidence="2" id="KW-1185">Reference proteome</keyword>
<reference evidence="1" key="1">
    <citation type="submission" date="2021-06" db="EMBL/GenBank/DDBJ databases">
        <authorList>
            <person name="Kallberg Y."/>
            <person name="Tangrot J."/>
            <person name="Rosling A."/>
        </authorList>
    </citation>
    <scope>NUCLEOTIDE SEQUENCE</scope>
    <source>
        <strain evidence="1">MA461A</strain>
    </source>
</reference>
<name>A0ACA9S2Z2_9GLOM</name>
<organism evidence="1 2">
    <name type="scientific">Racocetra persica</name>
    <dbReference type="NCBI Taxonomy" id="160502"/>
    <lineage>
        <taxon>Eukaryota</taxon>
        <taxon>Fungi</taxon>
        <taxon>Fungi incertae sedis</taxon>
        <taxon>Mucoromycota</taxon>
        <taxon>Glomeromycotina</taxon>
        <taxon>Glomeromycetes</taxon>
        <taxon>Diversisporales</taxon>
        <taxon>Gigasporaceae</taxon>
        <taxon>Racocetra</taxon>
    </lineage>
</organism>
<evidence type="ECO:0000313" key="2">
    <source>
        <dbReference type="Proteomes" id="UP000789920"/>
    </source>
</evidence>
<proteinExistence type="predicted"/>